<evidence type="ECO:0000313" key="2">
    <source>
        <dbReference type="EMBL" id="CAC5358490.1"/>
    </source>
</evidence>
<protein>
    <submittedName>
        <fullName evidence="2">Uncharacterized protein</fullName>
    </submittedName>
</protein>
<name>A0A6J7ZZM7_MYTCO</name>
<gene>
    <name evidence="2" type="ORF">MCOR_1717</name>
</gene>
<dbReference type="EMBL" id="CACVKT020000359">
    <property type="protein sequence ID" value="CAC5358490.1"/>
    <property type="molecule type" value="Genomic_DNA"/>
</dbReference>
<sequence length="163" mass="18938">MFSKMRESTVKLNKELYSSDENVYSSEEETYSSEEPVYSSDDAYSHKNGSDGEIPKKRLRIEHRADRVEKPKRRTSILKESETNLQNIINLPKLCCSSECLEETNVKDIQKCRIDFYSKTQTEQTSFIAASLMHRDAHKETIQRPTFILHGSTICDSAWRLIH</sequence>
<proteinExistence type="predicted"/>
<accession>A0A6J7ZZM7</accession>
<reference evidence="2 3" key="1">
    <citation type="submission" date="2020-06" db="EMBL/GenBank/DDBJ databases">
        <authorList>
            <person name="Li R."/>
            <person name="Bekaert M."/>
        </authorList>
    </citation>
    <scope>NUCLEOTIDE SEQUENCE [LARGE SCALE GENOMIC DNA]</scope>
    <source>
        <strain evidence="3">wild</strain>
    </source>
</reference>
<dbReference type="Proteomes" id="UP000507470">
    <property type="component" value="Unassembled WGS sequence"/>
</dbReference>
<evidence type="ECO:0000256" key="1">
    <source>
        <dbReference type="SAM" id="MobiDB-lite"/>
    </source>
</evidence>
<dbReference type="AlphaFoldDB" id="A0A6J7ZZM7"/>
<feature type="compositionally biased region" description="Basic and acidic residues" evidence="1">
    <location>
        <begin position="43"/>
        <end position="69"/>
    </location>
</feature>
<keyword evidence="3" id="KW-1185">Reference proteome</keyword>
<organism evidence="2 3">
    <name type="scientific">Mytilus coruscus</name>
    <name type="common">Sea mussel</name>
    <dbReference type="NCBI Taxonomy" id="42192"/>
    <lineage>
        <taxon>Eukaryota</taxon>
        <taxon>Metazoa</taxon>
        <taxon>Spiralia</taxon>
        <taxon>Lophotrochozoa</taxon>
        <taxon>Mollusca</taxon>
        <taxon>Bivalvia</taxon>
        <taxon>Autobranchia</taxon>
        <taxon>Pteriomorphia</taxon>
        <taxon>Mytilida</taxon>
        <taxon>Mytiloidea</taxon>
        <taxon>Mytilidae</taxon>
        <taxon>Mytilinae</taxon>
        <taxon>Mytilus</taxon>
    </lineage>
</organism>
<evidence type="ECO:0000313" key="3">
    <source>
        <dbReference type="Proteomes" id="UP000507470"/>
    </source>
</evidence>
<feature type="region of interest" description="Disordered" evidence="1">
    <location>
        <begin position="16"/>
        <end position="73"/>
    </location>
</feature>